<dbReference type="PANTHER" id="PTHR39178:SF1">
    <property type="entry name" value="RIBOSOMAL-PROCESSING CYSTEINE PROTEASE PRP"/>
    <property type="match status" value="1"/>
</dbReference>
<evidence type="ECO:0000256" key="6">
    <source>
        <dbReference type="ARBA" id="ARBA00044538"/>
    </source>
</evidence>
<dbReference type="CDD" id="cd16332">
    <property type="entry name" value="Prp-like"/>
    <property type="match status" value="1"/>
</dbReference>
<sequence length="117" mass="12701">MILVSIYRNKDQDILSFTMEGHADYAPHGQDLVCAAATAVSFGTINAIEKLCGYEPEVTTHEDGGLLTLSVPSNLDDSIHQKTQWLLEGMIVSLASIEEGYSEYIKLTEHEGGATNA</sequence>
<dbReference type="NCBIfam" id="NF011126">
    <property type="entry name" value="PRK14553.1-6"/>
    <property type="match status" value="1"/>
</dbReference>
<keyword evidence="1" id="KW-0690">Ribosome biogenesis</keyword>
<dbReference type="PANTHER" id="PTHR39178">
    <property type="entry name" value="HYPOTHETICAL RIBOSOME-ASSOCIATED PROTEIN"/>
    <property type="match status" value="1"/>
</dbReference>
<dbReference type="KEGG" id="fpn:ABE65_014960"/>
<dbReference type="Pfam" id="PF04327">
    <property type="entry name" value="Peptidase_Prp"/>
    <property type="match status" value="1"/>
</dbReference>
<keyword evidence="3" id="KW-0378">Hydrolase</keyword>
<dbReference type="InterPro" id="IPR007422">
    <property type="entry name" value="Peptidase_Prp"/>
</dbReference>
<accession>A0A160IP27</accession>
<dbReference type="RefSeq" id="WP_066396524.1">
    <property type="nucleotide sequence ID" value="NZ_CP015378.1"/>
</dbReference>
<evidence type="ECO:0000256" key="5">
    <source>
        <dbReference type="ARBA" id="ARBA00044503"/>
    </source>
</evidence>
<evidence type="ECO:0000256" key="3">
    <source>
        <dbReference type="ARBA" id="ARBA00022801"/>
    </source>
</evidence>
<evidence type="ECO:0000256" key="2">
    <source>
        <dbReference type="ARBA" id="ARBA00022670"/>
    </source>
</evidence>
<dbReference type="SUPFAM" id="SSF118010">
    <property type="entry name" value="TM1457-like"/>
    <property type="match status" value="1"/>
</dbReference>
<dbReference type="AlphaFoldDB" id="A0A160IP27"/>
<protein>
    <recommendedName>
        <fullName evidence="6">Ribosomal processing cysteine protease Prp</fullName>
    </recommendedName>
</protein>
<keyword evidence="4" id="KW-0788">Thiol protease</keyword>
<dbReference type="GO" id="GO:0042254">
    <property type="term" value="P:ribosome biogenesis"/>
    <property type="evidence" value="ECO:0007669"/>
    <property type="project" value="UniProtKB-KW"/>
</dbReference>
<keyword evidence="8" id="KW-1185">Reference proteome</keyword>
<evidence type="ECO:0000256" key="4">
    <source>
        <dbReference type="ARBA" id="ARBA00022807"/>
    </source>
</evidence>
<organism evidence="7 8">
    <name type="scientific">Fictibacillus phosphorivorans</name>
    <dbReference type="NCBI Taxonomy" id="1221500"/>
    <lineage>
        <taxon>Bacteria</taxon>
        <taxon>Bacillati</taxon>
        <taxon>Bacillota</taxon>
        <taxon>Bacilli</taxon>
        <taxon>Bacillales</taxon>
        <taxon>Fictibacillaceae</taxon>
        <taxon>Fictibacillus</taxon>
    </lineage>
</organism>
<gene>
    <name evidence="7" type="ORF">ABE65_014960</name>
</gene>
<reference evidence="7 8" key="1">
    <citation type="submission" date="2016-04" db="EMBL/GenBank/DDBJ databases">
        <title>Complete genome sequence of Fictibacillus phosphorivorans G25-29, a strain toxic to nematodes.</title>
        <authorList>
            <person name="Zheng Z."/>
        </authorList>
    </citation>
    <scope>NUCLEOTIDE SEQUENCE [LARGE SCALE GENOMIC DNA]</scope>
    <source>
        <strain evidence="7 8">G25-29</strain>
    </source>
</reference>
<dbReference type="InterPro" id="IPR036764">
    <property type="entry name" value="Peptidase_Prp_sf"/>
</dbReference>
<dbReference type="Proteomes" id="UP000076623">
    <property type="component" value="Chromosome"/>
</dbReference>
<evidence type="ECO:0000256" key="1">
    <source>
        <dbReference type="ARBA" id="ARBA00022517"/>
    </source>
</evidence>
<dbReference type="EMBL" id="CP015378">
    <property type="protein sequence ID" value="ANC78024.1"/>
    <property type="molecule type" value="Genomic_DNA"/>
</dbReference>
<dbReference type="GO" id="GO:0008234">
    <property type="term" value="F:cysteine-type peptidase activity"/>
    <property type="evidence" value="ECO:0007669"/>
    <property type="project" value="UniProtKB-KW"/>
</dbReference>
<keyword evidence="2" id="KW-0645">Protease</keyword>
<name>A0A160IP27_9BACL</name>
<dbReference type="STRING" id="1221500.ABE65_014960"/>
<dbReference type="GO" id="GO:0006508">
    <property type="term" value="P:proteolysis"/>
    <property type="evidence" value="ECO:0007669"/>
    <property type="project" value="UniProtKB-KW"/>
</dbReference>
<evidence type="ECO:0000313" key="8">
    <source>
        <dbReference type="Proteomes" id="UP000076623"/>
    </source>
</evidence>
<evidence type="ECO:0000313" key="7">
    <source>
        <dbReference type="EMBL" id="ANC78024.1"/>
    </source>
</evidence>
<proteinExistence type="inferred from homology"/>
<dbReference type="Gene3D" id="3.30.70.1490">
    <property type="entry name" value="Cysteine protease Prp"/>
    <property type="match status" value="1"/>
</dbReference>
<comment type="similarity">
    <text evidence="5">Belongs to the Prp family.</text>
</comment>
<dbReference type="OrthoDB" id="48998at2"/>